<dbReference type="SMART" id="SM00645">
    <property type="entry name" value="Pept_C1"/>
    <property type="match status" value="1"/>
</dbReference>
<dbReference type="EMBL" id="JACRAF010000068">
    <property type="protein sequence ID" value="MBI4924049.1"/>
    <property type="molecule type" value="Genomic_DNA"/>
</dbReference>
<gene>
    <name evidence="3" type="ORF">HY834_20130</name>
</gene>
<dbReference type="InterPro" id="IPR000668">
    <property type="entry name" value="Peptidase_C1A_C"/>
</dbReference>
<feature type="domain" description="Peptidase C1A papain C-terminal" evidence="2">
    <location>
        <begin position="47"/>
        <end position="257"/>
    </location>
</feature>
<dbReference type="GO" id="GO:0008234">
    <property type="term" value="F:cysteine-type peptidase activity"/>
    <property type="evidence" value="ECO:0007669"/>
    <property type="project" value="InterPro"/>
</dbReference>
<feature type="signal peptide" evidence="1">
    <location>
        <begin position="1"/>
        <end position="17"/>
    </location>
</feature>
<name>A0A933NYK6_9HYPH</name>
<dbReference type="Gene3D" id="3.90.70.10">
    <property type="entry name" value="Cysteine proteinases"/>
    <property type="match status" value="1"/>
</dbReference>
<evidence type="ECO:0000313" key="3">
    <source>
        <dbReference type="EMBL" id="MBI4924049.1"/>
    </source>
</evidence>
<comment type="caution">
    <text evidence="3">The sequence shown here is derived from an EMBL/GenBank/DDBJ whole genome shotgun (WGS) entry which is preliminary data.</text>
</comment>
<proteinExistence type="predicted"/>
<evidence type="ECO:0000256" key="1">
    <source>
        <dbReference type="SAM" id="SignalP"/>
    </source>
</evidence>
<protein>
    <recommendedName>
        <fullName evidence="2">Peptidase C1A papain C-terminal domain-containing protein</fullName>
    </recommendedName>
</protein>
<organism evidence="3 4">
    <name type="scientific">Devosia nanyangense</name>
    <dbReference type="NCBI Taxonomy" id="1228055"/>
    <lineage>
        <taxon>Bacteria</taxon>
        <taxon>Pseudomonadati</taxon>
        <taxon>Pseudomonadota</taxon>
        <taxon>Alphaproteobacteria</taxon>
        <taxon>Hyphomicrobiales</taxon>
        <taxon>Devosiaceae</taxon>
        <taxon>Devosia</taxon>
    </lineage>
</organism>
<evidence type="ECO:0000313" key="4">
    <source>
        <dbReference type="Proteomes" id="UP000782610"/>
    </source>
</evidence>
<dbReference type="Pfam" id="PF00112">
    <property type="entry name" value="Peptidase_C1"/>
    <property type="match status" value="1"/>
</dbReference>
<reference evidence="3" key="1">
    <citation type="submission" date="2020-07" db="EMBL/GenBank/DDBJ databases">
        <title>Huge and variable diversity of episymbiotic CPR bacteria and DPANN archaea in groundwater ecosystems.</title>
        <authorList>
            <person name="He C.Y."/>
            <person name="Keren R."/>
            <person name="Whittaker M."/>
            <person name="Farag I.F."/>
            <person name="Doudna J."/>
            <person name="Cate J.H.D."/>
            <person name="Banfield J.F."/>
        </authorList>
    </citation>
    <scope>NUCLEOTIDE SEQUENCE</scope>
    <source>
        <strain evidence="3">NC_groundwater_1586_Pr3_B-0.1um_66_15</strain>
    </source>
</reference>
<sequence length="517" mass="55410">MVAAAFFVALGASGAMAQENRRATGGTPTPPELLQSIPEAPVFRDFLPEAVDISKYFPPVGDQGKQGSCVGWATAYAARAYYAEQVERLDTKLPQNVPSPAWVFDIIHLGADCNQGSYVVDAMKVLLAGTYSLADFPYDDSKCPRPLPPARARATDFKIGSFDRLDLTDLDQVKGPLAKGHPVVVLASLDAAFFDISPKNKVWHSDASKKDEGGHAFTLTGYDDRTRTFKFINSWSTQWGDAGFGYMDYDTFSARVLEGYTMHLPGDPEILLADADFSPGVIDTAPPPPVFKPPLNLRPTEASRDIAALEEPIDVGALQCGKVEFSTDADGNTIATGFVGTQAELDQVDEALKGKIDDNQVTLAPWPACEVRLTLASQLADSDVPQAAIDPAAPKLGDSVSIGIESPGFASYLYAAYFSADGTVLNLAQPSSFNLKPKIRHTVVRFGNADQGQMALTVSPPVGDEMLVVIASEQPLFDVARPDSETDRQFLSGLRQALLSGDAGRITATVLPVTTTE</sequence>
<dbReference type="SUPFAM" id="SSF54001">
    <property type="entry name" value="Cysteine proteinases"/>
    <property type="match status" value="1"/>
</dbReference>
<dbReference type="Proteomes" id="UP000782610">
    <property type="component" value="Unassembled WGS sequence"/>
</dbReference>
<evidence type="ECO:0000259" key="2">
    <source>
        <dbReference type="SMART" id="SM00645"/>
    </source>
</evidence>
<accession>A0A933NYK6</accession>
<dbReference type="AlphaFoldDB" id="A0A933NYK6"/>
<feature type="chain" id="PRO_5037696007" description="Peptidase C1A papain C-terminal domain-containing protein" evidence="1">
    <location>
        <begin position="18"/>
        <end position="517"/>
    </location>
</feature>
<dbReference type="GO" id="GO:0006508">
    <property type="term" value="P:proteolysis"/>
    <property type="evidence" value="ECO:0007669"/>
    <property type="project" value="InterPro"/>
</dbReference>
<dbReference type="CDD" id="cd02619">
    <property type="entry name" value="Peptidase_C1"/>
    <property type="match status" value="1"/>
</dbReference>
<keyword evidence="1" id="KW-0732">Signal</keyword>
<dbReference type="InterPro" id="IPR038765">
    <property type="entry name" value="Papain-like_cys_pep_sf"/>
</dbReference>